<organism evidence="1 2">
    <name type="scientific">Romanomermis culicivorax</name>
    <name type="common">Nematode worm</name>
    <dbReference type="NCBI Taxonomy" id="13658"/>
    <lineage>
        <taxon>Eukaryota</taxon>
        <taxon>Metazoa</taxon>
        <taxon>Ecdysozoa</taxon>
        <taxon>Nematoda</taxon>
        <taxon>Enoplea</taxon>
        <taxon>Dorylaimia</taxon>
        <taxon>Mermithida</taxon>
        <taxon>Mermithoidea</taxon>
        <taxon>Mermithidae</taxon>
        <taxon>Romanomermis</taxon>
    </lineage>
</organism>
<evidence type="ECO:0000313" key="2">
    <source>
        <dbReference type="WBParaSite" id="nRc.2.0.1.t27340-RA"/>
    </source>
</evidence>
<proteinExistence type="predicted"/>
<sequence>MHEKYETVRKSFKFHGCATPLFAQNDEDMTDWINVIHSIAGLLASESRDIYRAISNLKNECEKRRRPAYHGSANAVDEELALKFVTYDLYLDALRGRRVKLSRVFSGQESMVKNTSSTSGASKLAPLCALYSKMTVSKRQNVELPVVTGDHYISKQKATSTFSALGGNVPSAFRSSDILVQIKLPDSKVLVTRISEMDTVESVLKRVCNKASLKSDRCFLLLKKLGSSLHKTEISVPEDREKLQVKAIHKNETRAYDVEIKRKKIYHTHLHRNQSTDGLFGLTIRAAQTTSNNAVGYSSDESINIANYDHIIVSNIRDDGEAKKL</sequence>
<dbReference type="Proteomes" id="UP000887565">
    <property type="component" value="Unplaced"/>
</dbReference>
<name>A0A915JMD2_ROMCU</name>
<protein>
    <submittedName>
        <fullName evidence="2">Uncharacterized protein</fullName>
    </submittedName>
</protein>
<reference evidence="2" key="1">
    <citation type="submission" date="2022-11" db="UniProtKB">
        <authorList>
            <consortium name="WormBaseParasite"/>
        </authorList>
    </citation>
    <scope>IDENTIFICATION</scope>
</reference>
<dbReference type="AlphaFoldDB" id="A0A915JMD2"/>
<keyword evidence="1" id="KW-1185">Reference proteome</keyword>
<accession>A0A915JMD2</accession>
<evidence type="ECO:0000313" key="1">
    <source>
        <dbReference type="Proteomes" id="UP000887565"/>
    </source>
</evidence>
<dbReference type="WBParaSite" id="nRc.2.0.1.t27340-RA">
    <property type="protein sequence ID" value="nRc.2.0.1.t27340-RA"/>
    <property type="gene ID" value="nRc.2.0.1.g27340"/>
</dbReference>